<dbReference type="InterPro" id="IPR013328">
    <property type="entry name" value="6PGD_dom2"/>
</dbReference>
<dbReference type="GeneID" id="66076314"/>
<organism evidence="7 8">
    <name type="scientific">Marasmius oreades</name>
    <name type="common">fairy-ring Marasmius</name>
    <dbReference type="NCBI Taxonomy" id="181124"/>
    <lineage>
        <taxon>Eukaryota</taxon>
        <taxon>Fungi</taxon>
        <taxon>Dikarya</taxon>
        <taxon>Basidiomycota</taxon>
        <taxon>Agaricomycotina</taxon>
        <taxon>Agaricomycetes</taxon>
        <taxon>Agaricomycetidae</taxon>
        <taxon>Agaricales</taxon>
        <taxon>Marasmiineae</taxon>
        <taxon>Marasmiaceae</taxon>
        <taxon>Marasmius</taxon>
    </lineage>
</organism>
<reference evidence="7" key="1">
    <citation type="journal article" date="2021" name="Genome Biol. Evol.">
        <title>The assembled and annotated genome of the fairy-ring fungus Marasmius oreades.</title>
        <authorList>
            <person name="Hiltunen M."/>
            <person name="Ament-Velasquez S.L."/>
            <person name="Johannesson H."/>
        </authorList>
    </citation>
    <scope>NUCLEOTIDE SEQUENCE</scope>
    <source>
        <strain evidence="7">03SP1</strain>
    </source>
</reference>
<evidence type="ECO:0000256" key="3">
    <source>
        <dbReference type="ARBA" id="ARBA00023027"/>
    </source>
</evidence>
<evidence type="ECO:0000256" key="2">
    <source>
        <dbReference type="ARBA" id="ARBA00023002"/>
    </source>
</evidence>
<keyword evidence="8" id="KW-1185">Reference proteome</keyword>
<dbReference type="Pfam" id="PF08125">
    <property type="entry name" value="Mannitol_dh_C"/>
    <property type="match status" value="1"/>
</dbReference>
<dbReference type="GO" id="GO:0005829">
    <property type="term" value="C:cytosol"/>
    <property type="evidence" value="ECO:0007669"/>
    <property type="project" value="TreeGrafter"/>
</dbReference>
<feature type="compositionally biased region" description="Low complexity" evidence="4">
    <location>
        <begin position="388"/>
        <end position="404"/>
    </location>
</feature>
<dbReference type="KEGG" id="more:E1B28_007238"/>
<dbReference type="InterPro" id="IPR036291">
    <property type="entry name" value="NAD(P)-bd_dom_sf"/>
</dbReference>
<name>A0A9P7S2Y5_9AGAR</name>
<gene>
    <name evidence="7" type="ORF">E1B28_007238</name>
</gene>
<dbReference type="InterPro" id="IPR023027">
    <property type="entry name" value="Mannitol_DH_CS"/>
</dbReference>
<dbReference type="GO" id="GO:0008926">
    <property type="term" value="F:mannitol-1-phosphate 5-dehydrogenase activity"/>
    <property type="evidence" value="ECO:0007669"/>
    <property type="project" value="TreeGrafter"/>
</dbReference>
<dbReference type="InterPro" id="IPR013131">
    <property type="entry name" value="Mannitol_DH_N"/>
</dbReference>
<dbReference type="PROSITE" id="PS00974">
    <property type="entry name" value="MANNITOL_DHGENASE"/>
    <property type="match status" value="1"/>
</dbReference>
<evidence type="ECO:0000259" key="5">
    <source>
        <dbReference type="Pfam" id="PF01232"/>
    </source>
</evidence>
<comment type="caution">
    <text evidence="7">The sequence shown here is derived from an EMBL/GenBank/DDBJ whole genome shotgun (WGS) entry which is preliminary data.</text>
</comment>
<evidence type="ECO:0000313" key="7">
    <source>
        <dbReference type="EMBL" id="KAG7093568.1"/>
    </source>
</evidence>
<dbReference type="InterPro" id="IPR008927">
    <property type="entry name" value="6-PGluconate_DH-like_C_sf"/>
</dbReference>
<protein>
    <recommendedName>
        <fullName evidence="9">Mannitol-1-phosphate 5-dehydrogenase</fullName>
    </recommendedName>
</protein>
<comment type="similarity">
    <text evidence="1">Belongs to the mannitol dehydrogenase family.</text>
</comment>
<feature type="region of interest" description="Disordered" evidence="4">
    <location>
        <begin position="244"/>
        <end position="273"/>
    </location>
</feature>
<dbReference type="SUPFAM" id="SSF51735">
    <property type="entry name" value="NAD(P)-binding Rossmann-fold domains"/>
    <property type="match status" value="1"/>
</dbReference>
<dbReference type="EMBL" id="CM032184">
    <property type="protein sequence ID" value="KAG7093568.1"/>
    <property type="molecule type" value="Genomic_DNA"/>
</dbReference>
<proteinExistence type="inferred from homology"/>
<dbReference type="PRINTS" id="PR00084">
    <property type="entry name" value="MTLDHDRGNASE"/>
</dbReference>
<keyword evidence="2" id="KW-0560">Oxidoreductase</keyword>
<dbReference type="PANTHER" id="PTHR30524:SF0">
    <property type="entry name" value="ALTRONATE OXIDOREDUCTASE-RELATED"/>
    <property type="match status" value="1"/>
</dbReference>
<dbReference type="InterPro" id="IPR013118">
    <property type="entry name" value="Mannitol_DH_C"/>
</dbReference>
<dbReference type="RefSeq" id="XP_043010038.1">
    <property type="nucleotide sequence ID" value="XM_043151956.1"/>
</dbReference>
<feature type="compositionally biased region" description="Polar residues" evidence="4">
    <location>
        <begin position="245"/>
        <end position="268"/>
    </location>
</feature>
<dbReference type="AlphaFoldDB" id="A0A9P7S2Y5"/>
<evidence type="ECO:0000259" key="6">
    <source>
        <dbReference type="Pfam" id="PF08125"/>
    </source>
</evidence>
<dbReference type="Gene3D" id="3.40.50.720">
    <property type="entry name" value="NAD(P)-binding Rossmann-like Domain"/>
    <property type="match status" value="1"/>
</dbReference>
<dbReference type="Proteomes" id="UP001049176">
    <property type="component" value="Chromosome 4"/>
</dbReference>
<dbReference type="PANTHER" id="PTHR30524">
    <property type="entry name" value="MANNITOL-1-PHOSPHATE 5-DEHYDROGENASE"/>
    <property type="match status" value="1"/>
</dbReference>
<dbReference type="InterPro" id="IPR000669">
    <property type="entry name" value="Mannitol_DH"/>
</dbReference>
<dbReference type="OrthoDB" id="418169at2759"/>
<sequence length="524" mass="57279">MNTQQTKPLALQFGAGNIGRGFIGAVLSQAGLRVVFADVQEKIINALNEERKYNVHILGEEGENKIETIEDVAAINSTDMKAIEDLAKQPLTIVTTAVGPGVLPRLGKAMATIIRTRKANNMSPINFVACENLQNASGKLRETVYKELSDDEKKYADENIGFAVCSVDRIVPPFESDSGSILDVGVEPFFEWNVEAKSLKKTDPQCDIEGMKTVDNLEAYVQRKLFTLNCGHATTAFLGALPRTSPCSSQSKLRTYSTSSNGTGTEPSTPVVPSHPTILSAISKPPIYSIVTRALHESGQALIRKHGFTQEEHDKYIKAILDRFRNPNMHDEVARVGREPLRKLKRGDRFLGPIEMCREFELERDALLVGVASALLFHPRKSTRRKSSAGSGAAASLPGSRRGSNVVAGGSPRKGSFPGLNGGALTPLAQLRSSLQKAKLEQNEESVIVEDDYYEYEYEDEPADPQAQEVSEKIAEKGLVPVILELTGWPEDDVDVGKIVWAYETLKAQGVEAVDKAMKKGLKN</sequence>
<accession>A0A9P7S2Y5</accession>
<feature type="domain" description="Mannitol dehydrogenase C-terminal" evidence="6">
    <location>
        <begin position="276"/>
        <end position="380"/>
    </location>
</feature>
<dbReference type="Gene3D" id="1.10.1040.10">
    <property type="entry name" value="N-(1-d-carboxylethyl)-l-norvaline Dehydrogenase, domain 2"/>
    <property type="match status" value="1"/>
</dbReference>
<dbReference type="GO" id="GO:0019592">
    <property type="term" value="P:mannitol catabolic process"/>
    <property type="evidence" value="ECO:0007669"/>
    <property type="project" value="TreeGrafter"/>
</dbReference>
<evidence type="ECO:0000256" key="1">
    <source>
        <dbReference type="ARBA" id="ARBA00006541"/>
    </source>
</evidence>
<feature type="region of interest" description="Disordered" evidence="4">
    <location>
        <begin position="382"/>
        <end position="421"/>
    </location>
</feature>
<evidence type="ECO:0008006" key="9">
    <source>
        <dbReference type="Google" id="ProtNLM"/>
    </source>
</evidence>
<dbReference type="SUPFAM" id="SSF48179">
    <property type="entry name" value="6-phosphogluconate dehydrogenase C-terminal domain-like"/>
    <property type="match status" value="1"/>
</dbReference>
<evidence type="ECO:0000313" key="8">
    <source>
        <dbReference type="Proteomes" id="UP001049176"/>
    </source>
</evidence>
<evidence type="ECO:0000256" key="4">
    <source>
        <dbReference type="SAM" id="MobiDB-lite"/>
    </source>
</evidence>
<dbReference type="Pfam" id="PF01232">
    <property type="entry name" value="Mannitol_dh"/>
    <property type="match status" value="1"/>
</dbReference>
<keyword evidence="3" id="KW-0520">NAD</keyword>
<feature type="domain" description="Mannitol dehydrogenase N-terminal" evidence="5">
    <location>
        <begin position="10"/>
        <end position="206"/>
    </location>
</feature>